<dbReference type="AlphaFoldDB" id="A0AAV0DNU9"/>
<proteinExistence type="predicted"/>
<dbReference type="Proteomes" id="UP001152523">
    <property type="component" value="Unassembled WGS sequence"/>
</dbReference>
<name>A0AAV0DNU9_9ASTE</name>
<evidence type="ECO:0000313" key="1">
    <source>
        <dbReference type="EMBL" id="CAH9106275.1"/>
    </source>
</evidence>
<evidence type="ECO:0000313" key="2">
    <source>
        <dbReference type="Proteomes" id="UP001152523"/>
    </source>
</evidence>
<reference evidence="1" key="1">
    <citation type="submission" date="2022-07" db="EMBL/GenBank/DDBJ databases">
        <authorList>
            <person name="Macas J."/>
            <person name="Novak P."/>
            <person name="Neumann P."/>
        </authorList>
    </citation>
    <scope>NUCLEOTIDE SEQUENCE</scope>
</reference>
<organism evidence="1 2">
    <name type="scientific">Cuscuta epithymum</name>
    <dbReference type="NCBI Taxonomy" id="186058"/>
    <lineage>
        <taxon>Eukaryota</taxon>
        <taxon>Viridiplantae</taxon>
        <taxon>Streptophyta</taxon>
        <taxon>Embryophyta</taxon>
        <taxon>Tracheophyta</taxon>
        <taxon>Spermatophyta</taxon>
        <taxon>Magnoliopsida</taxon>
        <taxon>eudicotyledons</taxon>
        <taxon>Gunneridae</taxon>
        <taxon>Pentapetalae</taxon>
        <taxon>asterids</taxon>
        <taxon>lamiids</taxon>
        <taxon>Solanales</taxon>
        <taxon>Convolvulaceae</taxon>
        <taxon>Cuscuteae</taxon>
        <taxon>Cuscuta</taxon>
        <taxon>Cuscuta subgen. Cuscuta</taxon>
    </lineage>
</organism>
<accession>A0AAV0DNU9</accession>
<protein>
    <submittedName>
        <fullName evidence="1">Uncharacterized protein</fullName>
    </submittedName>
</protein>
<gene>
    <name evidence="1" type="ORF">CEPIT_LOCUS17500</name>
</gene>
<keyword evidence="2" id="KW-1185">Reference proteome</keyword>
<comment type="caution">
    <text evidence="1">The sequence shown here is derived from an EMBL/GenBank/DDBJ whole genome shotgun (WGS) entry which is preliminary data.</text>
</comment>
<dbReference type="EMBL" id="CAMAPF010000135">
    <property type="protein sequence ID" value="CAH9106275.1"/>
    <property type="molecule type" value="Genomic_DNA"/>
</dbReference>
<sequence length="102" mass="10516">MDCKLGTVGVHAKIGGTHEDGGADDEIAVVNTELGCSVEMENDARVVEEKGSFTGVETGMETALSTGDYIIVVEVAAVAVEELAAAVPSVVIGPEKKIRLKS</sequence>